<feature type="region of interest" description="Disordered" evidence="4">
    <location>
        <begin position="1"/>
        <end position="29"/>
    </location>
</feature>
<dbReference type="AlphaFoldDB" id="A0A1Y6BT54"/>
<evidence type="ECO:0000256" key="1">
    <source>
        <dbReference type="ARBA" id="ARBA00001964"/>
    </source>
</evidence>
<dbReference type="Pfam" id="PF02779">
    <property type="entry name" value="Transket_pyr"/>
    <property type="match status" value="1"/>
</dbReference>
<accession>A0A1Y6BT54</accession>
<dbReference type="STRING" id="560819.SAMN05428998_10669"/>
<dbReference type="CDD" id="cd07033">
    <property type="entry name" value="TPP_PYR_DXS_TK_like"/>
    <property type="match status" value="1"/>
</dbReference>
<evidence type="ECO:0000313" key="6">
    <source>
        <dbReference type="EMBL" id="SMF16894.1"/>
    </source>
</evidence>
<evidence type="ECO:0000256" key="4">
    <source>
        <dbReference type="SAM" id="MobiDB-lite"/>
    </source>
</evidence>
<dbReference type="Proteomes" id="UP000192917">
    <property type="component" value="Unassembled WGS sequence"/>
</dbReference>
<gene>
    <name evidence="6" type="ORF">SAMN05428998_10669</name>
</gene>
<dbReference type="RefSeq" id="WP_085122520.1">
    <property type="nucleotide sequence ID" value="NZ_FWZX01000006.1"/>
</dbReference>
<dbReference type="Gene3D" id="3.40.50.920">
    <property type="match status" value="1"/>
</dbReference>
<dbReference type="PANTHER" id="PTHR43825:SF1">
    <property type="entry name" value="TRANSKETOLASE-LIKE PYRIMIDINE-BINDING DOMAIN-CONTAINING PROTEIN"/>
    <property type="match status" value="1"/>
</dbReference>
<comment type="similarity">
    <text evidence="2">Belongs to the transketolase family.</text>
</comment>
<dbReference type="PANTHER" id="PTHR43825">
    <property type="entry name" value="PYRUVATE DEHYDROGENASE E1 COMPONENT"/>
    <property type="match status" value="1"/>
</dbReference>
<evidence type="ECO:0000256" key="2">
    <source>
        <dbReference type="ARBA" id="ARBA00007131"/>
    </source>
</evidence>
<dbReference type="InterPro" id="IPR029061">
    <property type="entry name" value="THDP-binding"/>
</dbReference>
<proteinExistence type="inferred from homology"/>
<dbReference type="FunFam" id="3.40.50.970:FF:000129">
    <property type="entry name" value="Transketolase"/>
    <property type="match status" value="1"/>
</dbReference>
<dbReference type="EMBL" id="FWZX01000006">
    <property type="protein sequence ID" value="SMF16894.1"/>
    <property type="molecule type" value="Genomic_DNA"/>
</dbReference>
<feature type="compositionally biased region" description="Polar residues" evidence="4">
    <location>
        <begin position="1"/>
        <end position="21"/>
    </location>
</feature>
<dbReference type="SUPFAM" id="SSF52518">
    <property type="entry name" value="Thiamin diphosphate-binding fold (THDP-binding)"/>
    <property type="match status" value="1"/>
</dbReference>
<keyword evidence="7" id="KW-1185">Reference proteome</keyword>
<feature type="domain" description="Transketolase-like pyrimidine-binding" evidence="5">
    <location>
        <begin position="37"/>
        <end position="202"/>
    </location>
</feature>
<dbReference type="InterPro" id="IPR009014">
    <property type="entry name" value="Transketo_C/PFOR_II"/>
</dbReference>
<organism evidence="6 7">
    <name type="scientific">Tistlia consotensis USBA 355</name>
    <dbReference type="NCBI Taxonomy" id="560819"/>
    <lineage>
        <taxon>Bacteria</taxon>
        <taxon>Pseudomonadati</taxon>
        <taxon>Pseudomonadota</taxon>
        <taxon>Alphaproteobacteria</taxon>
        <taxon>Rhodospirillales</taxon>
        <taxon>Rhodovibrionaceae</taxon>
        <taxon>Tistlia</taxon>
    </lineage>
</organism>
<evidence type="ECO:0000259" key="5">
    <source>
        <dbReference type="SMART" id="SM00861"/>
    </source>
</evidence>
<keyword evidence="3" id="KW-0786">Thiamine pyrophosphate</keyword>
<sequence length="347" mass="36862">MSATAKGSQDQSDIFTGTTPTPELKDARSVKGTPAAAMPAFVLGQELAELAVSDPRIVVLTADLASANRTVEFKARHPERFFDFGIAEKNMITAAAGLASCGQLPFAATFASFCALLGAEQIRTDCAYPRMPVRVVGHHSGLSMGFYGTSHHALEDLGMMRTIADLTVVCVADANQLRAVLRASLDHPGAMYIRLGRGRDPEVYAEVPADFRFGRATRLREGRDLTIVATGAEVRPSLDAAALLEAEGVSVRVVDMHTIKPLDAGEIRAAAAETGAILSVEEHNVMGGLGSAIAEVLVELDRLPFKRHGVEDQFVPVGPPAALYAHFKLDAAGIAETARALLDAPHR</sequence>
<dbReference type="InterPro" id="IPR033248">
    <property type="entry name" value="Transketolase_C"/>
</dbReference>
<protein>
    <submittedName>
        <fullName evidence="6">Transketolase</fullName>
    </submittedName>
</protein>
<reference evidence="6 7" key="1">
    <citation type="submission" date="2017-04" db="EMBL/GenBank/DDBJ databases">
        <authorList>
            <person name="Afonso C.L."/>
            <person name="Miller P.J."/>
            <person name="Scott M.A."/>
            <person name="Spackman E."/>
            <person name="Goraichik I."/>
            <person name="Dimitrov K.M."/>
            <person name="Suarez D.L."/>
            <person name="Swayne D.E."/>
        </authorList>
    </citation>
    <scope>NUCLEOTIDE SEQUENCE [LARGE SCALE GENOMIC DNA]</scope>
    <source>
        <strain evidence="6 7">USBA 355</strain>
    </source>
</reference>
<dbReference type="Pfam" id="PF02780">
    <property type="entry name" value="Transketolase_C"/>
    <property type="match status" value="1"/>
</dbReference>
<dbReference type="InterPro" id="IPR051157">
    <property type="entry name" value="PDH/Transketolase"/>
</dbReference>
<dbReference type="InterPro" id="IPR005475">
    <property type="entry name" value="Transketolase-like_Pyr-bd"/>
</dbReference>
<dbReference type="Gene3D" id="3.40.50.970">
    <property type="match status" value="1"/>
</dbReference>
<evidence type="ECO:0000256" key="3">
    <source>
        <dbReference type="ARBA" id="ARBA00023052"/>
    </source>
</evidence>
<name>A0A1Y6BT54_9PROT</name>
<comment type="cofactor">
    <cofactor evidence="1">
        <name>thiamine diphosphate</name>
        <dbReference type="ChEBI" id="CHEBI:58937"/>
    </cofactor>
</comment>
<evidence type="ECO:0000313" key="7">
    <source>
        <dbReference type="Proteomes" id="UP000192917"/>
    </source>
</evidence>
<dbReference type="SMART" id="SM00861">
    <property type="entry name" value="Transket_pyr"/>
    <property type="match status" value="1"/>
</dbReference>
<dbReference type="SUPFAM" id="SSF52922">
    <property type="entry name" value="TK C-terminal domain-like"/>
    <property type="match status" value="1"/>
</dbReference>